<sequence>MKLRKVSFILVTFVIGLLSLSSVKAETSMFVPVGQQNVPGVKVAPFRTGSDSIHVHVGSFGYVTAYINGKKIDVPTVKHKSKCPKEGEVNYFPQCYEREWEVSGHRADGSGDYVVKLNKKLEEGDVVTLKFADDGNLYFGQLVYKSEKKRVEQNQKEQEDEYADALFKRSIEEEENKTWRDRIKDTFQDAWWNFKGWWNS</sequence>
<proteinExistence type="predicted"/>
<evidence type="ECO:0000313" key="2">
    <source>
        <dbReference type="Proteomes" id="UP001270004"/>
    </source>
</evidence>
<protein>
    <submittedName>
        <fullName evidence="1">Uncharacterized protein</fullName>
    </submittedName>
</protein>
<gene>
    <name evidence="1" type="ORF">SHY70_06690</name>
</gene>
<dbReference type="Proteomes" id="UP001270004">
    <property type="component" value="Unassembled WGS sequence"/>
</dbReference>
<dbReference type="RefSeq" id="WP_014638361.1">
    <property type="nucleotide sequence ID" value="NZ_CEDO01000078.1"/>
</dbReference>
<reference evidence="1" key="1">
    <citation type="submission" date="2023-11" db="EMBL/GenBank/DDBJ databases">
        <title>Antimicrobial resistance in invasive Streptococcus suis isolated in Spain and the associated genetic mechanisms.</title>
        <authorList>
            <person name="Uruen C."/>
            <person name="Arenas J.A."/>
        </authorList>
    </citation>
    <scope>NUCLEOTIDE SEQUENCE</scope>
    <source>
        <strain evidence="1">Ss_70</strain>
    </source>
</reference>
<evidence type="ECO:0000313" key="1">
    <source>
        <dbReference type="EMBL" id="MDX5037967.1"/>
    </source>
</evidence>
<organism evidence="1 2">
    <name type="scientific">Streptococcus suis</name>
    <dbReference type="NCBI Taxonomy" id="1307"/>
    <lineage>
        <taxon>Bacteria</taxon>
        <taxon>Bacillati</taxon>
        <taxon>Bacillota</taxon>
        <taxon>Bacilli</taxon>
        <taxon>Lactobacillales</taxon>
        <taxon>Streptococcaceae</taxon>
        <taxon>Streptococcus</taxon>
    </lineage>
</organism>
<name>A0A0Z8D6G0_STRSU</name>
<accession>A0A0Z8D6G0</accession>
<dbReference type="AlphaFoldDB" id="A0A0Z8D6G0"/>
<comment type="caution">
    <text evidence="1">The sequence shown here is derived from an EMBL/GenBank/DDBJ whole genome shotgun (WGS) entry which is preliminary data.</text>
</comment>
<dbReference type="EMBL" id="JAWWZK010000010">
    <property type="protein sequence ID" value="MDX5037967.1"/>
    <property type="molecule type" value="Genomic_DNA"/>
</dbReference>